<evidence type="ECO:0000256" key="1">
    <source>
        <dbReference type="ARBA" id="ARBA00023015"/>
    </source>
</evidence>
<dbReference type="PANTHER" id="PTHR30146:SF109">
    <property type="entry name" value="HTH-TYPE TRANSCRIPTIONAL REGULATOR GALS"/>
    <property type="match status" value="1"/>
</dbReference>
<dbReference type="Gene3D" id="1.10.260.40">
    <property type="entry name" value="lambda repressor-like DNA-binding domains"/>
    <property type="match status" value="1"/>
</dbReference>
<dbReference type="GO" id="GO:0003700">
    <property type="term" value="F:DNA-binding transcription factor activity"/>
    <property type="evidence" value="ECO:0007669"/>
    <property type="project" value="TreeGrafter"/>
</dbReference>
<dbReference type="InterPro" id="IPR028082">
    <property type="entry name" value="Peripla_BP_I"/>
</dbReference>
<dbReference type="SMART" id="SM00354">
    <property type="entry name" value="HTH_LACI"/>
    <property type="match status" value="1"/>
</dbReference>
<reference evidence="6 7" key="1">
    <citation type="submission" date="2018-06" db="EMBL/GenBank/DDBJ databases">
        <title>Complete genome of Desulfovibrio marinus P48SEP.</title>
        <authorList>
            <person name="Crispim J.S."/>
            <person name="Vidigal P.M.P."/>
            <person name="Silva L.C.F."/>
            <person name="Araujo L.C."/>
            <person name="Laguardia C.N."/>
            <person name="Dias R.S."/>
            <person name="Sousa M.P."/>
            <person name="Paula S.O."/>
            <person name="Silva C."/>
        </authorList>
    </citation>
    <scope>NUCLEOTIDE SEQUENCE [LARGE SCALE GENOMIC DNA]</scope>
    <source>
        <strain evidence="6 7">P48SEP</strain>
    </source>
</reference>
<dbReference type="GO" id="GO:0000976">
    <property type="term" value="F:transcription cis-regulatory region binding"/>
    <property type="evidence" value="ECO:0007669"/>
    <property type="project" value="TreeGrafter"/>
</dbReference>
<dbReference type="EMBL" id="CP039543">
    <property type="protein sequence ID" value="QJT09834.1"/>
    <property type="molecule type" value="Genomic_DNA"/>
</dbReference>
<dbReference type="AlphaFoldDB" id="A0A6P1ZLQ6"/>
<evidence type="ECO:0000313" key="8">
    <source>
        <dbReference type="Proteomes" id="UP000503251"/>
    </source>
</evidence>
<sequence>MPKLTIQDVARLAGVSTATVSRAIHQPHLLRQKTLERVLQVMSEHDYVYNATAGDLSRRKSSVLGVFIPTTESAKLSSTVIAAQDVINSQGYPLIINNTLFDVHRERLQLRYCRERSLSGLLFLGYMAQNEEIIMNIARNDMPCVFLWDTMPGTSLHYVGFDNFEASYKMTEHLIQLGHKRIAFVGAMYSLVQRVQKRLDGYLAALQEHDIPCREEYVLEYQPTLNKGCEAMRRFLALQEPPTAVFCASDMLAIGALTACREAGVMVPEQISVAGFDDIEFAEHVFPALTTIRVPSDMMGSIAGKALLDLVRNGGHQLYQHTLETTLVRRASCAPPLK</sequence>
<evidence type="ECO:0000256" key="3">
    <source>
        <dbReference type="ARBA" id="ARBA00023163"/>
    </source>
</evidence>
<name>A0A6P1ZLQ6_9BACT</name>
<proteinExistence type="predicted"/>
<dbReference type="Proteomes" id="UP000503251">
    <property type="component" value="Chromosome"/>
</dbReference>
<dbReference type="CDD" id="cd01392">
    <property type="entry name" value="HTH_LacI"/>
    <property type="match status" value="1"/>
</dbReference>
<dbReference type="PROSITE" id="PS50932">
    <property type="entry name" value="HTH_LACI_2"/>
    <property type="match status" value="1"/>
</dbReference>
<feature type="domain" description="HTH lacI-type" evidence="4">
    <location>
        <begin position="4"/>
        <end position="58"/>
    </location>
</feature>
<evidence type="ECO:0000259" key="4">
    <source>
        <dbReference type="PROSITE" id="PS50932"/>
    </source>
</evidence>
<dbReference type="RefSeq" id="WP_144234381.1">
    <property type="nucleotide sequence ID" value="NZ_QMIF01000002.1"/>
</dbReference>
<evidence type="ECO:0000256" key="2">
    <source>
        <dbReference type="ARBA" id="ARBA00023125"/>
    </source>
</evidence>
<dbReference type="Proteomes" id="UP000434052">
    <property type="component" value="Unassembled WGS sequence"/>
</dbReference>
<dbReference type="CDD" id="cd06267">
    <property type="entry name" value="PBP1_LacI_sugar_binding-like"/>
    <property type="match status" value="1"/>
</dbReference>
<keyword evidence="8" id="KW-1185">Reference proteome</keyword>
<dbReference type="SUPFAM" id="SSF47413">
    <property type="entry name" value="lambda repressor-like DNA-binding domains"/>
    <property type="match status" value="1"/>
</dbReference>
<dbReference type="Pfam" id="PF00356">
    <property type="entry name" value="LacI"/>
    <property type="match status" value="1"/>
</dbReference>
<keyword evidence="2" id="KW-0238">DNA-binding</keyword>
<evidence type="ECO:0000313" key="7">
    <source>
        <dbReference type="Proteomes" id="UP000434052"/>
    </source>
</evidence>
<dbReference type="OrthoDB" id="59108at2"/>
<reference evidence="5 8" key="2">
    <citation type="submission" date="2019-04" db="EMBL/GenBank/DDBJ databases">
        <title>Isolation and culture of sulfate reducing bacteria from the cold seep of the South China Sea.</title>
        <authorList>
            <person name="Sun C."/>
            <person name="Liu R."/>
        </authorList>
    </citation>
    <scope>NUCLEOTIDE SEQUENCE [LARGE SCALE GENOMIC DNA]</scope>
    <source>
        <strain evidence="5 8">CS1</strain>
    </source>
</reference>
<protein>
    <submittedName>
        <fullName evidence="5">LacI family transcriptional regulator</fullName>
    </submittedName>
</protein>
<dbReference type="PROSITE" id="PS00356">
    <property type="entry name" value="HTH_LACI_1"/>
    <property type="match status" value="1"/>
</dbReference>
<evidence type="ECO:0000313" key="5">
    <source>
        <dbReference type="EMBL" id="QJT09834.1"/>
    </source>
</evidence>
<dbReference type="EMBL" id="QMIF01000002">
    <property type="protein sequence ID" value="TVM36049.1"/>
    <property type="molecule type" value="Genomic_DNA"/>
</dbReference>
<dbReference type="Pfam" id="PF13377">
    <property type="entry name" value="Peripla_BP_3"/>
    <property type="match status" value="1"/>
</dbReference>
<dbReference type="Gene3D" id="3.40.50.2300">
    <property type="match status" value="2"/>
</dbReference>
<dbReference type="InterPro" id="IPR000843">
    <property type="entry name" value="HTH_LacI"/>
</dbReference>
<gene>
    <name evidence="6" type="ORF">DQK91_05230</name>
    <name evidence="5" type="ORF">E8L03_13205</name>
</gene>
<dbReference type="InterPro" id="IPR010982">
    <property type="entry name" value="Lambda_DNA-bd_dom_sf"/>
</dbReference>
<dbReference type="PANTHER" id="PTHR30146">
    <property type="entry name" value="LACI-RELATED TRANSCRIPTIONAL REPRESSOR"/>
    <property type="match status" value="1"/>
</dbReference>
<keyword evidence="1" id="KW-0805">Transcription regulation</keyword>
<organism evidence="6 7">
    <name type="scientific">Oceanidesulfovibrio marinus</name>
    <dbReference type="NCBI Taxonomy" id="370038"/>
    <lineage>
        <taxon>Bacteria</taxon>
        <taxon>Pseudomonadati</taxon>
        <taxon>Thermodesulfobacteriota</taxon>
        <taxon>Desulfovibrionia</taxon>
        <taxon>Desulfovibrionales</taxon>
        <taxon>Desulfovibrionaceae</taxon>
        <taxon>Oceanidesulfovibrio</taxon>
    </lineage>
</organism>
<dbReference type="PRINTS" id="PR00036">
    <property type="entry name" value="HTHLACI"/>
</dbReference>
<dbReference type="SUPFAM" id="SSF53822">
    <property type="entry name" value="Periplasmic binding protein-like I"/>
    <property type="match status" value="1"/>
</dbReference>
<keyword evidence="3" id="KW-0804">Transcription</keyword>
<accession>A0A6P1ZLQ6</accession>
<evidence type="ECO:0000313" key="6">
    <source>
        <dbReference type="EMBL" id="TVM36049.1"/>
    </source>
</evidence>
<dbReference type="InterPro" id="IPR046335">
    <property type="entry name" value="LacI/GalR-like_sensor"/>
</dbReference>